<comment type="subcellular location">
    <subcellularLocation>
        <location evidence="1">Membrane</location>
        <topology evidence="1">Multi-pass membrane protein</topology>
    </subcellularLocation>
</comment>
<dbReference type="PANTHER" id="PTHR24089">
    <property type="entry name" value="SOLUTE CARRIER FAMILY 25"/>
    <property type="match status" value="1"/>
</dbReference>
<comment type="similarity">
    <text evidence="6">Belongs to the mitochondrial carrier (TC 2.A.29) family.</text>
</comment>
<evidence type="ECO:0000256" key="3">
    <source>
        <dbReference type="ARBA" id="ARBA00022737"/>
    </source>
</evidence>
<dbReference type="Gene3D" id="1.50.40.10">
    <property type="entry name" value="Mitochondrial carrier domain"/>
    <property type="match status" value="1"/>
</dbReference>
<evidence type="ECO:0000256" key="6">
    <source>
        <dbReference type="RuleBase" id="RU000488"/>
    </source>
</evidence>
<dbReference type="AlphaFoldDB" id="A0A9D4VB48"/>
<reference evidence="7" key="1">
    <citation type="submission" date="2021-01" db="EMBL/GenBank/DDBJ databases">
        <title>Adiantum capillus-veneris genome.</title>
        <authorList>
            <person name="Fang Y."/>
            <person name="Liao Q."/>
        </authorList>
    </citation>
    <scope>NUCLEOTIDE SEQUENCE</scope>
    <source>
        <strain evidence="7">H3</strain>
        <tissue evidence="7">Leaf</tissue>
    </source>
</reference>
<dbReference type="Pfam" id="PF00153">
    <property type="entry name" value="Mito_carr"/>
    <property type="match status" value="1"/>
</dbReference>
<dbReference type="EMBL" id="JABFUD020000002">
    <property type="protein sequence ID" value="KAI5082952.1"/>
    <property type="molecule type" value="Genomic_DNA"/>
</dbReference>
<evidence type="ECO:0000313" key="8">
    <source>
        <dbReference type="Proteomes" id="UP000886520"/>
    </source>
</evidence>
<feature type="repeat" description="Solcar" evidence="5">
    <location>
        <begin position="22"/>
        <end position="122"/>
    </location>
</feature>
<evidence type="ECO:0000313" key="7">
    <source>
        <dbReference type="EMBL" id="KAI5082952.1"/>
    </source>
</evidence>
<keyword evidence="8" id="KW-1185">Reference proteome</keyword>
<sequence length="131" mass="14317">MNHSEWLVKKNIASKPEENADLSVLTKLGCGLEVGTVGQTVAYPLDVVRRRMQMVGWKDASSIITADGQIKASVQYTGIDAFQKTVQNEGFKSLYKGLIPNSVKVVPSIALAFVTDEVMKDLLGVKFQISD</sequence>
<accession>A0A9D4VB48</accession>
<dbReference type="PROSITE" id="PS50920">
    <property type="entry name" value="SOLCAR"/>
    <property type="match status" value="1"/>
</dbReference>
<evidence type="ECO:0000256" key="4">
    <source>
        <dbReference type="ARBA" id="ARBA00023136"/>
    </source>
</evidence>
<dbReference type="InterPro" id="IPR023395">
    <property type="entry name" value="MCP_dom_sf"/>
</dbReference>
<keyword evidence="6" id="KW-0813">Transport</keyword>
<comment type="caution">
    <text evidence="7">The sequence shown here is derived from an EMBL/GenBank/DDBJ whole genome shotgun (WGS) entry which is preliminary data.</text>
</comment>
<protein>
    <submittedName>
        <fullName evidence="7">Uncharacterized protein</fullName>
    </submittedName>
</protein>
<name>A0A9D4VB48_ADICA</name>
<keyword evidence="4 5" id="KW-0472">Membrane</keyword>
<dbReference type="OrthoDB" id="270584at2759"/>
<evidence type="ECO:0000256" key="5">
    <source>
        <dbReference type="PROSITE-ProRule" id="PRU00282"/>
    </source>
</evidence>
<organism evidence="7 8">
    <name type="scientific">Adiantum capillus-veneris</name>
    <name type="common">Maidenhair fern</name>
    <dbReference type="NCBI Taxonomy" id="13818"/>
    <lineage>
        <taxon>Eukaryota</taxon>
        <taxon>Viridiplantae</taxon>
        <taxon>Streptophyta</taxon>
        <taxon>Embryophyta</taxon>
        <taxon>Tracheophyta</taxon>
        <taxon>Polypodiopsida</taxon>
        <taxon>Polypodiidae</taxon>
        <taxon>Polypodiales</taxon>
        <taxon>Pteridineae</taxon>
        <taxon>Pteridaceae</taxon>
        <taxon>Vittarioideae</taxon>
        <taxon>Adiantum</taxon>
    </lineage>
</organism>
<dbReference type="InterPro" id="IPR018108">
    <property type="entry name" value="MCP_transmembrane"/>
</dbReference>
<keyword evidence="2 5" id="KW-0812">Transmembrane</keyword>
<evidence type="ECO:0000256" key="1">
    <source>
        <dbReference type="ARBA" id="ARBA00004141"/>
    </source>
</evidence>
<dbReference type="GO" id="GO:0016020">
    <property type="term" value="C:membrane"/>
    <property type="evidence" value="ECO:0007669"/>
    <property type="project" value="UniProtKB-SubCell"/>
</dbReference>
<keyword evidence="3" id="KW-0677">Repeat</keyword>
<proteinExistence type="inferred from homology"/>
<dbReference type="Proteomes" id="UP000886520">
    <property type="component" value="Chromosome 3"/>
</dbReference>
<dbReference type="SUPFAM" id="SSF103506">
    <property type="entry name" value="Mitochondrial carrier"/>
    <property type="match status" value="1"/>
</dbReference>
<evidence type="ECO:0000256" key="2">
    <source>
        <dbReference type="ARBA" id="ARBA00022692"/>
    </source>
</evidence>
<gene>
    <name evidence="7" type="ORF">GOP47_0002695</name>
</gene>